<evidence type="ECO:0000259" key="5">
    <source>
        <dbReference type="Pfam" id="PF13947"/>
    </source>
</evidence>
<comment type="subcellular location">
    <subcellularLocation>
        <location evidence="1">Membrane</location>
        <topology evidence="1">Single-pass membrane protein</topology>
    </subcellularLocation>
</comment>
<evidence type="ECO:0000256" key="2">
    <source>
        <dbReference type="ARBA" id="ARBA00022729"/>
    </source>
</evidence>
<evidence type="ECO:0000313" key="7">
    <source>
        <dbReference type="Proteomes" id="UP000245207"/>
    </source>
</evidence>
<keyword evidence="2" id="KW-0732">Signal</keyword>
<feature type="domain" description="Wall-associated receptor kinase galacturonan-binding" evidence="5">
    <location>
        <begin position="615"/>
        <end position="671"/>
    </location>
</feature>
<evidence type="ECO:0000256" key="4">
    <source>
        <dbReference type="SAM" id="MobiDB-lite"/>
    </source>
</evidence>
<feature type="region of interest" description="Disordered" evidence="4">
    <location>
        <begin position="1"/>
        <end position="21"/>
    </location>
</feature>
<name>A0A2U1KZP9_ARTAN</name>
<evidence type="ECO:0000256" key="3">
    <source>
        <dbReference type="SAM" id="Coils"/>
    </source>
</evidence>
<keyword evidence="3" id="KW-0175">Coiled coil</keyword>
<dbReference type="GO" id="GO:0016020">
    <property type="term" value="C:membrane"/>
    <property type="evidence" value="ECO:0007669"/>
    <property type="project" value="UniProtKB-SubCell"/>
</dbReference>
<gene>
    <name evidence="6" type="ORF">CTI12_AA546620</name>
</gene>
<feature type="compositionally biased region" description="Low complexity" evidence="4">
    <location>
        <begin position="271"/>
        <end position="287"/>
    </location>
</feature>
<dbReference type="PANTHER" id="PTHR33491">
    <property type="entry name" value="OSJNBA0016N04.9 PROTEIN"/>
    <property type="match status" value="1"/>
</dbReference>
<keyword evidence="6" id="KW-0808">Transferase</keyword>
<dbReference type="STRING" id="35608.A0A2U1KZP9"/>
<evidence type="ECO:0000313" key="6">
    <source>
        <dbReference type="EMBL" id="PWA42252.1"/>
    </source>
</evidence>
<dbReference type="Pfam" id="PF13947">
    <property type="entry name" value="GUB_WAK_bind"/>
    <property type="match status" value="1"/>
</dbReference>
<feature type="compositionally biased region" description="Polar residues" evidence="4">
    <location>
        <begin position="363"/>
        <end position="410"/>
    </location>
</feature>
<keyword evidence="6" id="KW-0675">Receptor</keyword>
<keyword evidence="6" id="KW-0418">Kinase</keyword>
<dbReference type="Proteomes" id="UP000245207">
    <property type="component" value="Unassembled WGS sequence"/>
</dbReference>
<dbReference type="AlphaFoldDB" id="A0A2U1KZP9"/>
<dbReference type="EMBL" id="PKPP01012525">
    <property type="protein sequence ID" value="PWA42252.1"/>
    <property type="molecule type" value="Genomic_DNA"/>
</dbReference>
<protein>
    <submittedName>
        <fullName evidence="6">Wall-associated receptor kinase</fullName>
    </submittedName>
</protein>
<accession>A0A2U1KZP9</accession>
<dbReference type="GO" id="GO:0030247">
    <property type="term" value="F:polysaccharide binding"/>
    <property type="evidence" value="ECO:0007669"/>
    <property type="project" value="InterPro"/>
</dbReference>
<feature type="region of interest" description="Disordered" evidence="4">
    <location>
        <begin position="363"/>
        <end position="423"/>
    </location>
</feature>
<evidence type="ECO:0000256" key="1">
    <source>
        <dbReference type="ARBA" id="ARBA00004167"/>
    </source>
</evidence>
<keyword evidence="7" id="KW-1185">Reference proteome</keyword>
<reference evidence="6 7" key="1">
    <citation type="journal article" date="2018" name="Mol. Plant">
        <title>The genome of Artemisia annua provides insight into the evolution of Asteraceae family and artemisinin biosynthesis.</title>
        <authorList>
            <person name="Shen Q."/>
            <person name="Zhang L."/>
            <person name="Liao Z."/>
            <person name="Wang S."/>
            <person name="Yan T."/>
            <person name="Shi P."/>
            <person name="Liu M."/>
            <person name="Fu X."/>
            <person name="Pan Q."/>
            <person name="Wang Y."/>
            <person name="Lv Z."/>
            <person name="Lu X."/>
            <person name="Zhang F."/>
            <person name="Jiang W."/>
            <person name="Ma Y."/>
            <person name="Chen M."/>
            <person name="Hao X."/>
            <person name="Li L."/>
            <person name="Tang Y."/>
            <person name="Lv G."/>
            <person name="Zhou Y."/>
            <person name="Sun X."/>
            <person name="Brodelius P.E."/>
            <person name="Rose J.K.C."/>
            <person name="Tang K."/>
        </authorList>
    </citation>
    <scope>NUCLEOTIDE SEQUENCE [LARGE SCALE GENOMIC DNA]</scope>
    <source>
        <strain evidence="7">cv. Huhao1</strain>
        <tissue evidence="6">Leaf</tissue>
    </source>
</reference>
<organism evidence="6 7">
    <name type="scientific">Artemisia annua</name>
    <name type="common">Sweet wormwood</name>
    <dbReference type="NCBI Taxonomy" id="35608"/>
    <lineage>
        <taxon>Eukaryota</taxon>
        <taxon>Viridiplantae</taxon>
        <taxon>Streptophyta</taxon>
        <taxon>Embryophyta</taxon>
        <taxon>Tracheophyta</taxon>
        <taxon>Spermatophyta</taxon>
        <taxon>Magnoliopsida</taxon>
        <taxon>eudicotyledons</taxon>
        <taxon>Gunneridae</taxon>
        <taxon>Pentapetalae</taxon>
        <taxon>asterids</taxon>
        <taxon>campanulids</taxon>
        <taxon>Asterales</taxon>
        <taxon>Asteraceae</taxon>
        <taxon>Asteroideae</taxon>
        <taxon>Anthemideae</taxon>
        <taxon>Artemisiinae</taxon>
        <taxon>Artemisia</taxon>
    </lineage>
</organism>
<comment type="caution">
    <text evidence="6">The sequence shown here is derived from an EMBL/GenBank/DDBJ whole genome shotgun (WGS) entry which is preliminary data.</text>
</comment>
<proteinExistence type="predicted"/>
<dbReference type="OrthoDB" id="4062651at2759"/>
<dbReference type="InterPro" id="IPR025287">
    <property type="entry name" value="WAK_GUB"/>
</dbReference>
<feature type="region of interest" description="Disordered" evidence="4">
    <location>
        <begin position="252"/>
        <end position="289"/>
    </location>
</feature>
<feature type="compositionally biased region" description="Acidic residues" evidence="4">
    <location>
        <begin position="253"/>
        <end position="263"/>
    </location>
</feature>
<dbReference type="GO" id="GO:0016301">
    <property type="term" value="F:kinase activity"/>
    <property type="evidence" value="ECO:0007669"/>
    <property type="project" value="UniProtKB-KW"/>
</dbReference>
<sequence length="694" mass="77467">MVTRKSRPTLMLTPEPRPIHNENHEVRTHHKLNDDIPPPPTASKYPCNSYANILKGNNNYPPKPKQTTLNIQLNFPTTSDHDSFTSVVAELKSINGATNTHNLILDEGFGDFSIKYLGGLFLLLQLPSHELATKILSNNTLNSHFKSLIPWNNDFRISERLTWIAISGLPPQIWFSETFSSIAKHWGQVIIPEDCNARQFNRTFGKVCILTKHQDFIKETVSIPLKKELLSIRVHETEGEIESLFNGYLYDSSSDEEDDESSDNDSRVDSNDSINGTNSNSNTNKNPNMEKTKVYEESAFHADNLIDEGSTSCIGHGVNDCMENIPVTDNLPPTLACDTNDNISQVKSNHSFGVLCKPKTPTGLSITSNNNNTTHEPNTKAQTPSPHEPTCTLSPTRSRIQPKSTFTRRSASVPPNHPNNSRRKRFLSMKLIHPINGIKNCASQTKKTRGKPKTRAQPTQSFTDSDDCFATSDSLSKIQRCNLRLLSKPCVSLNSESHEVNNTIHVGNQIGFEMNGKECDLERILANASWALPTTGPPAVGFKNKLKRLKLEIKKWRIKIQQAENSTSCELRMKIDNLDNKAEQSPLSPSEVELRISSVKQLADIELLKYAKTGCKDKCGNMTIPYPFGIGKKCSLNKWYNIDCKSSTPFISALNNLEIVGIDLENQIVTVKMQKISACNQTNKSVHLGSSPFL</sequence>
<feature type="region of interest" description="Disordered" evidence="4">
    <location>
        <begin position="443"/>
        <end position="463"/>
    </location>
</feature>
<feature type="coiled-coil region" evidence="3">
    <location>
        <begin position="539"/>
        <end position="566"/>
    </location>
</feature>